<dbReference type="GO" id="GO:0070180">
    <property type="term" value="F:large ribosomal subunit rRNA binding"/>
    <property type="evidence" value="ECO:0007669"/>
    <property type="project" value="UniProtKB-UniRule"/>
</dbReference>
<dbReference type="Proteomes" id="UP000229342">
    <property type="component" value="Unassembled WGS sequence"/>
</dbReference>
<keyword evidence="5" id="KW-0694">RNA-binding</keyword>
<dbReference type="GO" id="GO:0005840">
    <property type="term" value="C:ribosome"/>
    <property type="evidence" value="ECO:0007669"/>
    <property type="project" value="UniProtKB-KW"/>
</dbReference>
<evidence type="ECO:0000256" key="1">
    <source>
        <dbReference type="ARBA" id="ARBA00008889"/>
    </source>
</evidence>
<proteinExistence type="inferred from homology"/>
<reference evidence="6 7" key="1">
    <citation type="submission" date="2017-09" db="EMBL/GenBank/DDBJ databases">
        <title>Depth-based differentiation of microbial function through sediment-hosted aquifers and enrichment of novel symbionts in the deep terrestrial subsurface.</title>
        <authorList>
            <person name="Probst A.J."/>
            <person name="Ladd B."/>
            <person name="Jarett J.K."/>
            <person name="Geller-Mcgrath D.E."/>
            <person name="Sieber C.M."/>
            <person name="Emerson J.B."/>
            <person name="Anantharaman K."/>
            <person name="Thomas B.C."/>
            <person name="Malmstrom R."/>
            <person name="Stieglmeier M."/>
            <person name="Klingl A."/>
            <person name="Woyke T."/>
            <person name="Ryan C.M."/>
            <person name="Banfield J.F."/>
        </authorList>
    </citation>
    <scope>NUCLEOTIDE SEQUENCE [LARGE SCALE GENOMIC DNA]</scope>
    <source>
        <strain evidence="6">CG11_big_fil_rev_8_21_14_0_20_46_11</strain>
    </source>
</reference>
<evidence type="ECO:0000313" key="6">
    <source>
        <dbReference type="EMBL" id="PIQ68346.1"/>
    </source>
</evidence>
<organism evidence="6 7">
    <name type="scientific">Candidatus Taylorbacteria bacterium CG11_big_fil_rev_8_21_14_0_20_46_11</name>
    <dbReference type="NCBI Taxonomy" id="1975025"/>
    <lineage>
        <taxon>Bacteria</taxon>
        <taxon>Candidatus Tayloriibacteriota</taxon>
    </lineage>
</organism>
<dbReference type="CDD" id="cd05797">
    <property type="entry name" value="Ribosomal_L10"/>
    <property type="match status" value="1"/>
</dbReference>
<name>A0A2H0KAS4_9BACT</name>
<dbReference type="Gene3D" id="6.10.250.290">
    <property type="match status" value="1"/>
</dbReference>
<gene>
    <name evidence="5 6" type="primary">rplJ</name>
    <name evidence="6" type="ORF">COV91_04570</name>
</gene>
<comment type="caution">
    <text evidence="6">The sequence shown here is derived from an EMBL/GenBank/DDBJ whole genome shotgun (WGS) entry which is preliminary data.</text>
</comment>
<protein>
    <recommendedName>
        <fullName evidence="4 5">Large ribosomal subunit protein uL10</fullName>
    </recommendedName>
</protein>
<keyword evidence="5" id="KW-0699">rRNA-binding</keyword>
<comment type="function">
    <text evidence="5">Forms part of the ribosomal stalk, playing a central role in the interaction of the ribosome with GTP-bound translation factors.</text>
</comment>
<dbReference type="GO" id="GO:1990904">
    <property type="term" value="C:ribonucleoprotein complex"/>
    <property type="evidence" value="ECO:0007669"/>
    <property type="project" value="UniProtKB-KW"/>
</dbReference>
<evidence type="ECO:0000256" key="2">
    <source>
        <dbReference type="ARBA" id="ARBA00022980"/>
    </source>
</evidence>
<dbReference type="GO" id="GO:0006412">
    <property type="term" value="P:translation"/>
    <property type="evidence" value="ECO:0007669"/>
    <property type="project" value="UniProtKB-UniRule"/>
</dbReference>
<dbReference type="Pfam" id="PF00466">
    <property type="entry name" value="Ribosomal_L10"/>
    <property type="match status" value="1"/>
</dbReference>
<comment type="subunit">
    <text evidence="5">Part of the ribosomal stalk of the 50S ribosomal subunit. The N-terminus interacts with L11 and the large rRNA to form the base of the stalk. The C-terminus forms an elongated spine to which L12 dimers bind in a sequential fashion forming a multimeric L10(L12)X complex.</text>
</comment>
<dbReference type="NCBIfam" id="NF000955">
    <property type="entry name" value="PRK00099.1-1"/>
    <property type="match status" value="1"/>
</dbReference>
<dbReference type="InterPro" id="IPR001790">
    <property type="entry name" value="Ribosomal_uL10"/>
</dbReference>
<keyword evidence="3 5" id="KW-0687">Ribonucleoprotein</keyword>
<dbReference type="Gene3D" id="3.30.70.1730">
    <property type="match status" value="1"/>
</dbReference>
<dbReference type="EMBL" id="PCVG01000059">
    <property type="protein sequence ID" value="PIQ68346.1"/>
    <property type="molecule type" value="Genomic_DNA"/>
</dbReference>
<dbReference type="PANTHER" id="PTHR11560">
    <property type="entry name" value="39S RIBOSOMAL PROTEIN L10, MITOCHONDRIAL"/>
    <property type="match status" value="1"/>
</dbReference>
<dbReference type="HAMAP" id="MF_00362">
    <property type="entry name" value="Ribosomal_uL10"/>
    <property type="match status" value="1"/>
</dbReference>
<accession>A0A2H0KAS4</accession>
<evidence type="ECO:0000256" key="5">
    <source>
        <dbReference type="HAMAP-Rule" id="MF_00362"/>
    </source>
</evidence>
<dbReference type="SUPFAM" id="SSF160369">
    <property type="entry name" value="Ribosomal protein L10-like"/>
    <property type="match status" value="1"/>
</dbReference>
<dbReference type="InterPro" id="IPR043141">
    <property type="entry name" value="Ribosomal_uL10-like_sf"/>
</dbReference>
<comment type="similarity">
    <text evidence="1 5">Belongs to the universal ribosomal protein uL10 family.</text>
</comment>
<evidence type="ECO:0000256" key="3">
    <source>
        <dbReference type="ARBA" id="ARBA00023274"/>
    </source>
</evidence>
<dbReference type="InterPro" id="IPR047865">
    <property type="entry name" value="Ribosomal_uL10_bac_type"/>
</dbReference>
<dbReference type="AlphaFoldDB" id="A0A2H0KAS4"/>
<dbReference type="InterPro" id="IPR022973">
    <property type="entry name" value="Ribosomal_uL10_bac"/>
</dbReference>
<evidence type="ECO:0000256" key="4">
    <source>
        <dbReference type="ARBA" id="ARBA00035202"/>
    </source>
</evidence>
<evidence type="ECO:0000313" key="7">
    <source>
        <dbReference type="Proteomes" id="UP000229342"/>
    </source>
</evidence>
<sequence length="174" mass="19269">MKSYTATIVAISKQKKEEILGKLKAIFAESKSIAFVNFHTLTVKNAQELRRKLREEKTGYFVAKKTLIRKALEGVKAEGEIPTLDGEIGVAYLTSIGDDSIAPAREVFSFEKKFDKAVSLIGGIFEGFYKGREDMVALASIPSRETLYAQFANLVNSPIQRFVIGLSEVAKKKS</sequence>
<keyword evidence="2 5" id="KW-0689">Ribosomal protein</keyword>